<dbReference type="Proteomes" id="UP000247465">
    <property type="component" value="Chromosome"/>
</dbReference>
<keyword evidence="1" id="KW-0456">Lyase</keyword>
<dbReference type="InterPro" id="IPR006680">
    <property type="entry name" value="Amidohydro-rel"/>
</dbReference>
<dbReference type="EMBL" id="CP029803">
    <property type="protein sequence ID" value="AWT60095.1"/>
    <property type="molecule type" value="Genomic_DNA"/>
</dbReference>
<keyword evidence="3" id="KW-0378">Hydrolase</keyword>
<protein>
    <submittedName>
        <fullName evidence="3">4-sulfomuconolactone hydrolase</fullName>
        <ecNumber evidence="3">3.1.1.92</ecNumber>
    </submittedName>
</protein>
<dbReference type="InterPro" id="IPR032466">
    <property type="entry name" value="Metal_Hydrolase"/>
</dbReference>
<reference evidence="3 4" key="1">
    <citation type="submission" date="2018-06" db="EMBL/GenBank/DDBJ databases">
        <title>Draft Genome Sequence of a Novel Marine Bacterium Related to the Verrucomicrobia.</title>
        <authorList>
            <person name="Vosseberg J."/>
            <person name="Martijn J."/>
            <person name="Ettema T.J.G."/>
        </authorList>
    </citation>
    <scope>NUCLEOTIDE SEQUENCE [LARGE SCALE GENOMIC DNA]</scope>
    <source>
        <strain evidence="3">TARA_B100001123</strain>
    </source>
</reference>
<evidence type="ECO:0000259" key="2">
    <source>
        <dbReference type="Pfam" id="PF04909"/>
    </source>
</evidence>
<dbReference type="GO" id="GO:0102998">
    <property type="term" value="F:4-sulfomuconolactone hydrolase activity"/>
    <property type="evidence" value="ECO:0007669"/>
    <property type="project" value="UniProtKB-EC"/>
</dbReference>
<dbReference type="SUPFAM" id="SSF51556">
    <property type="entry name" value="Metallo-dependent hydrolases"/>
    <property type="match status" value="1"/>
</dbReference>
<dbReference type="Pfam" id="PF04909">
    <property type="entry name" value="Amidohydro_2"/>
    <property type="match status" value="1"/>
</dbReference>
<dbReference type="EC" id="3.1.1.92" evidence="3"/>
<accession>A0A2Z4AF21</accession>
<sequence>MKIIDPHVHIWTHDPEFPWPAETGNPPSGSALPEELLALMEVNGVEKTVLVQSIHYRWDNSFVAHVLKSYPNKFMGVCRVNPEHQGAPDHLSFWTEEHGFRGVRLSPSIEPSGDWFDGPLMAPIFARSEALKVPMLILTGPKRLPRLAQLIEQFAELDVVIDHMADCSPNDPEQVQALLNLARYPRVYVKISHTWGISKEVYPWRDTHGLVRQVYEVFGARRIMWDTDWPVCLHKATYGQTLTVVRDEMNFFSSEDLEWVLGKTALRLWPFG</sequence>
<dbReference type="KEGG" id="mtar:DF168_01296"/>
<evidence type="ECO:0000313" key="3">
    <source>
        <dbReference type="EMBL" id="AWT60095.1"/>
    </source>
</evidence>
<dbReference type="Gene3D" id="3.20.20.140">
    <property type="entry name" value="Metal-dependent hydrolases"/>
    <property type="match status" value="1"/>
</dbReference>
<name>A0A2Z4AF21_9BACT</name>
<dbReference type="InterPro" id="IPR032465">
    <property type="entry name" value="ACMSD"/>
</dbReference>
<evidence type="ECO:0000313" key="4">
    <source>
        <dbReference type="Proteomes" id="UP000247465"/>
    </source>
</evidence>
<proteinExistence type="predicted"/>
<dbReference type="AlphaFoldDB" id="A0A2Z4AF21"/>
<evidence type="ECO:0000256" key="1">
    <source>
        <dbReference type="ARBA" id="ARBA00023239"/>
    </source>
</evidence>
<feature type="domain" description="Amidohydrolase-related" evidence="2">
    <location>
        <begin position="4"/>
        <end position="271"/>
    </location>
</feature>
<dbReference type="GO" id="GO:0016831">
    <property type="term" value="F:carboxy-lyase activity"/>
    <property type="evidence" value="ECO:0007669"/>
    <property type="project" value="InterPro"/>
</dbReference>
<dbReference type="PANTHER" id="PTHR21240">
    <property type="entry name" value="2-AMINO-3-CARBOXYLMUCONATE-6-SEMIALDEHYDE DECARBOXYLASE"/>
    <property type="match status" value="1"/>
</dbReference>
<dbReference type="PANTHER" id="PTHR21240:SF19">
    <property type="entry name" value="CATALYTIC_ HYDROLASE"/>
    <property type="match status" value="1"/>
</dbReference>
<gene>
    <name evidence="3" type="ORF">DF168_01296</name>
</gene>
<organism evidence="3 4">
    <name type="scientific">Candidatus Moanibacter tarae</name>
    <dbReference type="NCBI Taxonomy" id="2200854"/>
    <lineage>
        <taxon>Bacteria</taxon>
        <taxon>Pseudomonadati</taxon>
        <taxon>Verrucomicrobiota</taxon>
        <taxon>Opitutia</taxon>
        <taxon>Puniceicoccales</taxon>
        <taxon>Puniceicoccales incertae sedis</taxon>
        <taxon>Candidatus Moanibacter</taxon>
    </lineage>
</organism>